<dbReference type="AlphaFoldDB" id="A0A8X6IYT0"/>
<protein>
    <submittedName>
        <fullName evidence="1">Uncharacterized protein</fullName>
    </submittedName>
</protein>
<organism evidence="1 2">
    <name type="scientific">Trichonephila clavata</name>
    <name type="common">Joro spider</name>
    <name type="synonym">Nephila clavata</name>
    <dbReference type="NCBI Taxonomy" id="2740835"/>
    <lineage>
        <taxon>Eukaryota</taxon>
        <taxon>Metazoa</taxon>
        <taxon>Ecdysozoa</taxon>
        <taxon>Arthropoda</taxon>
        <taxon>Chelicerata</taxon>
        <taxon>Arachnida</taxon>
        <taxon>Araneae</taxon>
        <taxon>Araneomorphae</taxon>
        <taxon>Entelegynae</taxon>
        <taxon>Araneoidea</taxon>
        <taxon>Nephilidae</taxon>
        <taxon>Trichonephila</taxon>
    </lineage>
</organism>
<keyword evidence="2" id="KW-1185">Reference proteome</keyword>
<evidence type="ECO:0000313" key="2">
    <source>
        <dbReference type="Proteomes" id="UP000887116"/>
    </source>
</evidence>
<dbReference type="Proteomes" id="UP000887116">
    <property type="component" value="Unassembled WGS sequence"/>
</dbReference>
<accession>A0A8X6IYT0</accession>
<name>A0A8X6IYT0_TRICU</name>
<dbReference type="EMBL" id="BMAO01005763">
    <property type="protein sequence ID" value="GFR03758.1"/>
    <property type="molecule type" value="Genomic_DNA"/>
</dbReference>
<dbReference type="OrthoDB" id="6433241at2759"/>
<proteinExistence type="predicted"/>
<evidence type="ECO:0000313" key="1">
    <source>
        <dbReference type="EMBL" id="GFR03758.1"/>
    </source>
</evidence>
<reference evidence="1" key="1">
    <citation type="submission" date="2020-07" db="EMBL/GenBank/DDBJ databases">
        <title>Multicomponent nature underlies the extraordinary mechanical properties of spider dragline silk.</title>
        <authorList>
            <person name="Kono N."/>
            <person name="Nakamura H."/>
            <person name="Mori M."/>
            <person name="Yoshida Y."/>
            <person name="Ohtoshi R."/>
            <person name="Malay A.D."/>
            <person name="Moran D.A.P."/>
            <person name="Tomita M."/>
            <person name="Numata K."/>
            <person name="Arakawa K."/>
        </authorList>
    </citation>
    <scope>NUCLEOTIDE SEQUENCE</scope>
</reference>
<gene>
    <name evidence="1" type="ORF">TNCT_424891</name>
</gene>
<comment type="caution">
    <text evidence="1">The sequence shown here is derived from an EMBL/GenBank/DDBJ whole genome shotgun (WGS) entry which is preliminary data.</text>
</comment>
<sequence>MSNGSVKVAVAPASFGSLSLTEIGFEYSHWSGPKYPLNFVVWAVLGRWNLLYEETIIVLFVQLIYYEGIPRAWVRWRGGTALKDMLNKNVQEHGSDWDIHLPFLLFAYRAA</sequence>